<evidence type="ECO:0000313" key="3">
    <source>
        <dbReference type="Proteomes" id="UP001381693"/>
    </source>
</evidence>
<accession>A0AAN8WBM9</accession>
<reference evidence="2 3" key="1">
    <citation type="submission" date="2023-11" db="EMBL/GenBank/DDBJ databases">
        <title>Halocaridina rubra genome assembly.</title>
        <authorList>
            <person name="Smith C."/>
        </authorList>
    </citation>
    <scope>NUCLEOTIDE SEQUENCE [LARGE SCALE GENOMIC DNA]</scope>
    <source>
        <strain evidence="2">EP-1</strain>
        <tissue evidence="2">Whole</tissue>
    </source>
</reference>
<gene>
    <name evidence="2" type="ORF">SK128_007983</name>
</gene>
<comment type="caution">
    <text evidence="2">The sequence shown here is derived from an EMBL/GenBank/DDBJ whole genome shotgun (WGS) entry which is preliminary data.</text>
</comment>
<dbReference type="EMBL" id="JAXCGZ010023264">
    <property type="protein sequence ID" value="KAK7014746.1"/>
    <property type="molecule type" value="Genomic_DNA"/>
</dbReference>
<dbReference type="Proteomes" id="UP001381693">
    <property type="component" value="Unassembled WGS sequence"/>
</dbReference>
<evidence type="ECO:0000256" key="1">
    <source>
        <dbReference type="SAM" id="MobiDB-lite"/>
    </source>
</evidence>
<sequence>MSLRFLCHTKESELDSTYLSSREVNFSLNNVQDGKRVIELIVSQSQTVPEYNEDGNEHGGPLVKSSAPLAQ</sequence>
<proteinExistence type="predicted"/>
<feature type="region of interest" description="Disordered" evidence="1">
    <location>
        <begin position="49"/>
        <end position="71"/>
    </location>
</feature>
<dbReference type="AlphaFoldDB" id="A0AAN8WBM9"/>
<protein>
    <submittedName>
        <fullName evidence="2">Uncharacterized protein</fullName>
    </submittedName>
</protein>
<name>A0AAN8WBM9_HALRR</name>
<evidence type="ECO:0000313" key="2">
    <source>
        <dbReference type="EMBL" id="KAK7014746.1"/>
    </source>
</evidence>
<organism evidence="2 3">
    <name type="scientific">Halocaridina rubra</name>
    <name type="common">Hawaiian red shrimp</name>
    <dbReference type="NCBI Taxonomy" id="373956"/>
    <lineage>
        <taxon>Eukaryota</taxon>
        <taxon>Metazoa</taxon>
        <taxon>Ecdysozoa</taxon>
        <taxon>Arthropoda</taxon>
        <taxon>Crustacea</taxon>
        <taxon>Multicrustacea</taxon>
        <taxon>Malacostraca</taxon>
        <taxon>Eumalacostraca</taxon>
        <taxon>Eucarida</taxon>
        <taxon>Decapoda</taxon>
        <taxon>Pleocyemata</taxon>
        <taxon>Caridea</taxon>
        <taxon>Atyoidea</taxon>
        <taxon>Atyidae</taxon>
        <taxon>Halocaridina</taxon>
    </lineage>
</organism>
<keyword evidence="3" id="KW-1185">Reference proteome</keyword>
<feature type="non-terminal residue" evidence="2">
    <location>
        <position position="71"/>
    </location>
</feature>